<name>A0A7R8W7S3_9CRUS</name>
<protein>
    <submittedName>
        <fullName evidence="2">Uncharacterized protein</fullName>
    </submittedName>
</protein>
<sequence>MLRKLVDLQAAPKIKSLELCLSAIIPSVLLFVPQHITSGEEPPAAEGWVAIPGAKMVSDKREKKTTEREEQYDRLETEEEENLGDVAHQFVDEVRRSTNILGSLALRVAKCLTILPSSPPSSDHGRAGVLAL</sequence>
<dbReference type="EMBL" id="OB660363">
    <property type="protein sequence ID" value="CAD7224412.1"/>
    <property type="molecule type" value="Genomic_DNA"/>
</dbReference>
<evidence type="ECO:0000256" key="1">
    <source>
        <dbReference type="SAM" id="MobiDB-lite"/>
    </source>
</evidence>
<dbReference type="AlphaFoldDB" id="A0A7R8W7S3"/>
<evidence type="ECO:0000313" key="2">
    <source>
        <dbReference type="EMBL" id="CAD7224412.1"/>
    </source>
</evidence>
<feature type="region of interest" description="Disordered" evidence="1">
    <location>
        <begin position="58"/>
        <end position="79"/>
    </location>
</feature>
<proteinExistence type="predicted"/>
<organism evidence="2">
    <name type="scientific">Cyprideis torosa</name>
    <dbReference type="NCBI Taxonomy" id="163714"/>
    <lineage>
        <taxon>Eukaryota</taxon>
        <taxon>Metazoa</taxon>
        <taxon>Ecdysozoa</taxon>
        <taxon>Arthropoda</taxon>
        <taxon>Crustacea</taxon>
        <taxon>Oligostraca</taxon>
        <taxon>Ostracoda</taxon>
        <taxon>Podocopa</taxon>
        <taxon>Podocopida</taxon>
        <taxon>Cytherocopina</taxon>
        <taxon>Cytheroidea</taxon>
        <taxon>Cytherideidae</taxon>
        <taxon>Cyprideis</taxon>
    </lineage>
</organism>
<reference evidence="2" key="1">
    <citation type="submission" date="2020-11" db="EMBL/GenBank/DDBJ databases">
        <authorList>
            <person name="Tran Van P."/>
        </authorList>
    </citation>
    <scope>NUCLEOTIDE SEQUENCE</scope>
</reference>
<gene>
    <name evidence="2" type="ORF">CTOB1V02_LOCUS2370</name>
</gene>
<accession>A0A7R8W7S3</accession>
<feature type="compositionally biased region" description="Basic and acidic residues" evidence="1">
    <location>
        <begin position="58"/>
        <end position="75"/>
    </location>
</feature>